<dbReference type="PROSITE" id="PS00562">
    <property type="entry name" value="CBM1_1"/>
    <property type="match status" value="1"/>
</dbReference>
<evidence type="ECO:0000256" key="17">
    <source>
        <dbReference type="SAM" id="SignalP"/>
    </source>
</evidence>
<comment type="domain">
    <text evidence="15">Has a modular structure: an endo-beta-1,4-glucanase catalytic module at the N-terminus, a linker rich in serines and threonines, and a C-terminal carbohydrate-binding module (CBM).</text>
</comment>
<evidence type="ECO:0000256" key="4">
    <source>
        <dbReference type="ARBA" id="ARBA00022723"/>
    </source>
</evidence>
<evidence type="ECO:0000313" key="20">
    <source>
        <dbReference type="Proteomes" id="UP000053841"/>
    </source>
</evidence>
<evidence type="ECO:0000256" key="14">
    <source>
        <dbReference type="ARBA" id="ARBA00045077"/>
    </source>
</evidence>
<dbReference type="GeneID" id="19153161"/>
<dbReference type="eggNOG" id="ENOG502RXMI">
    <property type="taxonomic scope" value="Eukaryota"/>
</dbReference>
<evidence type="ECO:0000256" key="3">
    <source>
        <dbReference type="ARBA" id="ARBA00022525"/>
    </source>
</evidence>
<dbReference type="OrthoDB" id="5558646at2759"/>
<dbReference type="InterPro" id="IPR000254">
    <property type="entry name" value="CBD"/>
</dbReference>
<dbReference type="KEGG" id="bze:COCCADRAFT_91341"/>
<dbReference type="InterPro" id="IPR035971">
    <property type="entry name" value="CBD_sf"/>
</dbReference>
<evidence type="ECO:0000256" key="12">
    <source>
        <dbReference type="ARBA" id="ARBA00023326"/>
    </source>
</evidence>
<dbReference type="SUPFAM" id="SSF57180">
    <property type="entry name" value="Cellulose-binding domain"/>
    <property type="match status" value="1"/>
</dbReference>
<evidence type="ECO:0000256" key="2">
    <source>
        <dbReference type="ARBA" id="ARBA00004613"/>
    </source>
</evidence>
<dbReference type="GO" id="GO:0004497">
    <property type="term" value="F:monooxygenase activity"/>
    <property type="evidence" value="ECO:0007669"/>
    <property type="project" value="UniProtKB-KW"/>
</dbReference>
<dbReference type="HOGENOM" id="CLU_031730_0_0_1"/>
<dbReference type="STRING" id="930089.W6YC75"/>
<dbReference type="GO" id="GO:0046872">
    <property type="term" value="F:metal ion binding"/>
    <property type="evidence" value="ECO:0007669"/>
    <property type="project" value="UniProtKB-KW"/>
</dbReference>
<keyword evidence="9" id="KW-0503">Monooxygenase</keyword>
<keyword evidence="11 15" id="KW-0119">Carbohydrate metabolism</keyword>
<evidence type="ECO:0000256" key="1">
    <source>
        <dbReference type="ARBA" id="ARBA00001973"/>
    </source>
</evidence>
<keyword evidence="4" id="KW-0479">Metal-binding</keyword>
<dbReference type="Pfam" id="PF03443">
    <property type="entry name" value="AA9"/>
    <property type="match status" value="1"/>
</dbReference>
<dbReference type="PANTHER" id="PTHR33353:SF17">
    <property type="entry name" value="ENDO-BETA-1,4-GLUCANASE D"/>
    <property type="match status" value="1"/>
</dbReference>
<dbReference type="CDD" id="cd21175">
    <property type="entry name" value="LPMO_AA9"/>
    <property type="match status" value="1"/>
</dbReference>
<keyword evidence="6 15" id="KW-0136">Cellulose degradation</keyword>
<feature type="region of interest" description="Disordered" evidence="16">
    <location>
        <begin position="241"/>
        <end position="322"/>
    </location>
</feature>
<comment type="subcellular location">
    <subcellularLocation>
        <location evidence="2 15">Secreted</location>
    </subcellularLocation>
</comment>
<comment type="function">
    <text evidence="15">Lytic polysaccharide monooxygenase (LMPO) that depolymerizes crystalline and amorphous polysaccharides via the oxidation of scissile alpha- or beta-(1-4)-glycosidic bonds, yielding C1 and/or C4 oxidation products. Catalysis by LPMOs requires the reduction of the active-site copper from Cu(II) to Cu(I) by a reducing agent and H(2)O(2) or O(2) as a cosubstrate.</text>
</comment>
<dbReference type="Gene3D" id="2.70.50.70">
    <property type="match status" value="1"/>
</dbReference>
<evidence type="ECO:0000256" key="9">
    <source>
        <dbReference type="ARBA" id="ARBA00023033"/>
    </source>
</evidence>
<evidence type="ECO:0000256" key="16">
    <source>
        <dbReference type="SAM" id="MobiDB-lite"/>
    </source>
</evidence>
<dbReference type="PANTHER" id="PTHR33353">
    <property type="entry name" value="PUTATIVE (AFU_ORTHOLOGUE AFUA_1G12560)-RELATED"/>
    <property type="match status" value="1"/>
</dbReference>
<comment type="cofactor">
    <cofactor evidence="1">
        <name>Cu(2+)</name>
        <dbReference type="ChEBI" id="CHEBI:29036"/>
    </cofactor>
</comment>
<protein>
    <recommendedName>
        <fullName evidence="15">AA9 family lytic polysaccharide monooxygenase</fullName>
        <ecNumber evidence="15">1.14.99.56</ecNumber>
    </recommendedName>
    <alternativeName>
        <fullName evidence="15">Endo-beta-1,4-glucanase</fullName>
    </alternativeName>
    <alternativeName>
        <fullName evidence="15">Glycosyl hydrolase 61 family protein</fullName>
    </alternativeName>
</protein>
<dbReference type="GO" id="GO:0030248">
    <property type="term" value="F:cellulose binding"/>
    <property type="evidence" value="ECO:0007669"/>
    <property type="project" value="UniProtKB-UniRule"/>
</dbReference>
<evidence type="ECO:0000256" key="5">
    <source>
        <dbReference type="ARBA" id="ARBA00022729"/>
    </source>
</evidence>
<organism evidence="19 20">
    <name type="scientific">Cochliobolus carbonum (strain 26-R-13)</name>
    <name type="common">Maize leaf spot fungus</name>
    <name type="synonym">Bipolaris zeicola</name>
    <dbReference type="NCBI Taxonomy" id="930089"/>
    <lineage>
        <taxon>Eukaryota</taxon>
        <taxon>Fungi</taxon>
        <taxon>Dikarya</taxon>
        <taxon>Ascomycota</taxon>
        <taxon>Pezizomycotina</taxon>
        <taxon>Dothideomycetes</taxon>
        <taxon>Pleosporomycetidae</taxon>
        <taxon>Pleosporales</taxon>
        <taxon>Pleosporineae</taxon>
        <taxon>Pleosporaceae</taxon>
        <taxon>Bipolaris</taxon>
    </lineage>
</organism>
<dbReference type="Pfam" id="PF00734">
    <property type="entry name" value="CBM_1"/>
    <property type="match status" value="1"/>
</dbReference>
<feature type="domain" description="CBM1" evidence="18">
    <location>
        <begin position="321"/>
        <end position="357"/>
    </location>
</feature>
<reference evidence="19 20" key="1">
    <citation type="journal article" date="2013" name="PLoS Genet.">
        <title>Comparative genome structure, secondary metabolite, and effector coding capacity across Cochliobolus pathogens.</title>
        <authorList>
            <person name="Condon B.J."/>
            <person name="Leng Y."/>
            <person name="Wu D."/>
            <person name="Bushley K.E."/>
            <person name="Ohm R.A."/>
            <person name="Otillar R."/>
            <person name="Martin J."/>
            <person name="Schackwitz W."/>
            <person name="Grimwood J."/>
            <person name="MohdZainudin N."/>
            <person name="Xue C."/>
            <person name="Wang R."/>
            <person name="Manning V.A."/>
            <person name="Dhillon B."/>
            <person name="Tu Z.J."/>
            <person name="Steffenson B.J."/>
            <person name="Salamov A."/>
            <person name="Sun H."/>
            <person name="Lowry S."/>
            <person name="LaButti K."/>
            <person name="Han J."/>
            <person name="Copeland A."/>
            <person name="Lindquist E."/>
            <person name="Barry K."/>
            <person name="Schmutz J."/>
            <person name="Baker S.E."/>
            <person name="Ciuffetti L.M."/>
            <person name="Grigoriev I.V."/>
            <person name="Zhong S."/>
            <person name="Turgeon B.G."/>
        </authorList>
    </citation>
    <scope>NUCLEOTIDE SEQUENCE [LARGE SCALE GENOMIC DNA]</scope>
    <source>
        <strain evidence="19 20">26-R-13</strain>
    </source>
</reference>
<keyword evidence="12 15" id="KW-0624">Polysaccharide degradation</keyword>
<evidence type="ECO:0000259" key="18">
    <source>
        <dbReference type="PROSITE" id="PS51164"/>
    </source>
</evidence>
<proteinExistence type="inferred from homology"/>
<gene>
    <name evidence="19" type="ORF">COCCADRAFT_91341</name>
</gene>
<name>W6YC75_COCC2</name>
<dbReference type="InterPro" id="IPR005103">
    <property type="entry name" value="AA9_LPMO"/>
</dbReference>
<evidence type="ECO:0000256" key="10">
    <source>
        <dbReference type="ARBA" id="ARBA00023157"/>
    </source>
</evidence>
<dbReference type="Proteomes" id="UP000053841">
    <property type="component" value="Unassembled WGS sequence"/>
</dbReference>
<dbReference type="EC" id="1.14.99.56" evidence="15"/>
<comment type="catalytic activity">
    <reaction evidence="14 15">
        <text>[(1-&gt;4)-beta-D-glucosyl]n+m + reduced acceptor + O2 = 4-dehydro-beta-D-glucosyl-[(1-&gt;4)-beta-D-glucosyl]n-1 + [(1-&gt;4)-beta-D-glucosyl]m + acceptor + H2O.</text>
        <dbReference type="EC" id="1.14.99.56"/>
    </reaction>
</comment>
<dbReference type="SMART" id="SM00236">
    <property type="entry name" value="fCBD"/>
    <property type="match status" value="1"/>
</dbReference>
<sequence length="357" mass="36293">MKSFISALAFAGAASAHCTIWGVSVNNKDLGYGNSQGGYIDTPPNNSPVTDVTSKAMECNVANIKAAKSISINPGDEVAVQWFHNGPGAGDQIIDGSHKGPINVYMSKAGSSMSWTKIAEDGWDGKSWAVTKLRDGAYNGKKGQHTFKMPNVAAGEYVIRPEIIALHEGNRPSGAQFYMGCIHVKVGGSASGSLPAGVSIPGYVTATTPGVLFDIYNSFQSYPNPGPKLWSGAGTATAADAAPAPAASPSSAPVAGAPAASPSPSTEAPSTEAPSSEAPAAEEPEECTDDSTEEPAEEPATPAPAAPAASAPATAPATGGAEAQKWHQCGGQGYTGATACVSGTTCTKQNDYYHQCI</sequence>
<dbReference type="GO" id="GO:0030245">
    <property type="term" value="P:cellulose catabolic process"/>
    <property type="evidence" value="ECO:0007669"/>
    <property type="project" value="UniProtKB-UniRule"/>
</dbReference>
<feature type="signal peptide" evidence="17">
    <location>
        <begin position="1"/>
        <end position="16"/>
    </location>
</feature>
<keyword evidence="8" id="KW-0186">Copper</keyword>
<keyword evidence="7" id="KW-0560">Oxidoreductase</keyword>
<feature type="compositionally biased region" description="Low complexity" evidence="16">
    <location>
        <begin position="241"/>
        <end position="279"/>
    </location>
</feature>
<evidence type="ECO:0000256" key="8">
    <source>
        <dbReference type="ARBA" id="ARBA00023008"/>
    </source>
</evidence>
<keyword evidence="20" id="KW-1185">Reference proteome</keyword>
<dbReference type="GO" id="GO:0008810">
    <property type="term" value="F:cellulase activity"/>
    <property type="evidence" value="ECO:0007669"/>
    <property type="project" value="UniProtKB-UniRule"/>
</dbReference>
<dbReference type="EMBL" id="KI964578">
    <property type="protein sequence ID" value="EUC35230.1"/>
    <property type="molecule type" value="Genomic_DNA"/>
</dbReference>
<keyword evidence="10 15" id="KW-1015">Disulfide bond</keyword>
<evidence type="ECO:0000256" key="15">
    <source>
        <dbReference type="RuleBase" id="RU368122"/>
    </source>
</evidence>
<dbReference type="InterPro" id="IPR049892">
    <property type="entry name" value="AA9"/>
</dbReference>
<feature type="compositionally biased region" description="Low complexity" evidence="16">
    <location>
        <begin position="306"/>
        <end position="322"/>
    </location>
</feature>
<evidence type="ECO:0000256" key="13">
    <source>
        <dbReference type="ARBA" id="ARBA00044502"/>
    </source>
</evidence>
<keyword evidence="3 15" id="KW-0964">Secreted</keyword>
<accession>W6YC75</accession>
<evidence type="ECO:0000256" key="6">
    <source>
        <dbReference type="ARBA" id="ARBA00023001"/>
    </source>
</evidence>
<dbReference type="PROSITE" id="PS51164">
    <property type="entry name" value="CBM1_2"/>
    <property type="match status" value="1"/>
</dbReference>
<keyword evidence="5 17" id="KW-0732">Signal</keyword>
<evidence type="ECO:0000256" key="11">
    <source>
        <dbReference type="ARBA" id="ARBA00023277"/>
    </source>
</evidence>
<dbReference type="RefSeq" id="XP_007710456.1">
    <property type="nucleotide sequence ID" value="XM_007712266.1"/>
</dbReference>
<comment type="similarity">
    <text evidence="13">Belongs to the polysaccharide monooxygenase AA9 family.</text>
</comment>
<feature type="chain" id="PRO_5004885532" description="AA9 family lytic polysaccharide monooxygenase" evidence="17">
    <location>
        <begin position="17"/>
        <end position="357"/>
    </location>
</feature>
<dbReference type="GO" id="GO:0005576">
    <property type="term" value="C:extracellular region"/>
    <property type="evidence" value="ECO:0007669"/>
    <property type="project" value="UniProtKB-SubCell"/>
</dbReference>
<dbReference type="AlphaFoldDB" id="W6YC75"/>
<evidence type="ECO:0000313" key="19">
    <source>
        <dbReference type="EMBL" id="EUC35230.1"/>
    </source>
</evidence>
<feature type="compositionally biased region" description="Acidic residues" evidence="16">
    <location>
        <begin position="280"/>
        <end position="297"/>
    </location>
</feature>
<evidence type="ECO:0000256" key="7">
    <source>
        <dbReference type="ARBA" id="ARBA00023002"/>
    </source>
</evidence>